<accession>A0A069QC65</accession>
<dbReference type="SMR" id="A0A069QC65"/>
<reference evidence="5 14" key="6">
    <citation type="submission" date="2019-11" db="EMBL/GenBank/DDBJ databases">
        <title>Genomes of ocular Pseudomonas aeruginosa isolates.</title>
        <authorList>
            <person name="Khan M."/>
            <person name="Rice S.A."/>
            <person name="Willcox M.D.P."/>
            <person name="Stapleton F."/>
        </authorList>
    </citation>
    <scope>NUCLEOTIDE SEQUENCE [LARGE SCALE GENOMIC DNA]</scope>
    <source>
        <strain evidence="5 14">PA221</strain>
    </source>
</reference>
<dbReference type="AlphaFoldDB" id="A0A069QC65"/>
<evidence type="ECO:0000313" key="12">
    <source>
        <dbReference type="Proteomes" id="UP000253594"/>
    </source>
</evidence>
<accession>A0A1S1BXE1</accession>
<dbReference type="Gene3D" id="1.10.10.10">
    <property type="entry name" value="Winged helix-like DNA-binding domain superfamily/Winged helix DNA-binding domain"/>
    <property type="match status" value="1"/>
</dbReference>
<evidence type="ECO:0000313" key="7">
    <source>
        <dbReference type="EMBL" id="OTI61334.1"/>
    </source>
</evidence>
<dbReference type="eggNOG" id="COG1733">
    <property type="taxonomic scope" value="Bacteria"/>
</dbReference>
<dbReference type="PROSITE" id="PS51118">
    <property type="entry name" value="HTH_HXLR"/>
    <property type="match status" value="1"/>
</dbReference>
<evidence type="ECO:0000259" key="4">
    <source>
        <dbReference type="PROSITE" id="PS51118"/>
    </source>
</evidence>
<reference evidence="11" key="1">
    <citation type="submission" date="2017-05" db="EMBL/GenBank/DDBJ databases">
        <authorList>
            <person name="Giani T."/>
            <person name="Arena F."/>
            <person name="Pollini S."/>
            <person name="Di Pilato V."/>
            <person name="D'Andrea M.M."/>
            <person name="Henrici De Angelis L."/>
            <person name="Bassetti M."/>
            <person name="Rossolini G.M."/>
        </authorList>
    </citation>
    <scope>NUCLEOTIDE SEQUENCE [LARGE SCALE GENOMIC DNA]</scope>
    <source>
        <strain evidence="11">S567_C10_BS</strain>
    </source>
</reference>
<dbReference type="OMA" id="QWGERFL"/>
<dbReference type="Pfam" id="PF01638">
    <property type="entry name" value="HxlR"/>
    <property type="match status" value="1"/>
</dbReference>
<reference evidence="6" key="7">
    <citation type="submission" date="2020-01" db="EMBL/GenBank/DDBJ databases">
        <title>Bacteria Cultured from War Wounds Associated with the Conflict in Eastern Ukraine.</title>
        <authorList>
            <person name="Snesrud E."/>
            <person name="Galac M.R."/>
            <person name="Mc Gann P."/>
            <person name="Valentine K."/>
            <person name="Viacheslav K."/>
        </authorList>
    </citation>
    <scope>NUCLEOTIDE SEQUENCE</scope>
    <source>
        <strain evidence="6">VNMU148</strain>
    </source>
</reference>
<dbReference type="Proteomes" id="UP000433532">
    <property type="component" value="Unassembled WGS sequence"/>
</dbReference>
<dbReference type="InterPro" id="IPR002577">
    <property type="entry name" value="HTH_HxlR"/>
</dbReference>
<proteinExistence type="predicted"/>
<dbReference type="EMBL" id="CP136986">
    <property type="protein sequence ID" value="WOS78263.1"/>
    <property type="molecule type" value="Genomic_DNA"/>
</dbReference>
<evidence type="ECO:0000313" key="8">
    <source>
        <dbReference type="EMBL" id="RCI75662.1"/>
    </source>
</evidence>
<evidence type="ECO:0000313" key="13">
    <source>
        <dbReference type="Proteomes" id="UP000284767"/>
    </source>
</evidence>
<dbReference type="Proteomes" id="UP000194857">
    <property type="component" value="Unassembled WGS sequence"/>
</dbReference>
<dbReference type="EMBL" id="WOAD01000005">
    <property type="protein sequence ID" value="MUI35087.1"/>
    <property type="molecule type" value="Genomic_DNA"/>
</dbReference>
<evidence type="ECO:0000256" key="1">
    <source>
        <dbReference type="ARBA" id="ARBA00023015"/>
    </source>
</evidence>
<dbReference type="GO" id="GO:0003677">
    <property type="term" value="F:DNA binding"/>
    <property type="evidence" value="ECO:0007669"/>
    <property type="project" value="UniProtKB-KW"/>
</dbReference>
<dbReference type="KEGG" id="paeb:NCGM1900_0108"/>
<dbReference type="Proteomes" id="UP000644192">
    <property type="component" value="Unassembled WGS sequence"/>
</dbReference>
<evidence type="ECO:0000313" key="10">
    <source>
        <dbReference type="EMBL" id="WOS78263.1"/>
    </source>
</evidence>
<dbReference type="Proteomes" id="UP000253594">
    <property type="component" value="Unassembled WGS sequence"/>
</dbReference>
<dbReference type="PANTHER" id="PTHR33204">
    <property type="entry name" value="TRANSCRIPTIONAL REGULATOR, MARR FAMILY"/>
    <property type="match status" value="1"/>
</dbReference>
<evidence type="ECO:0000313" key="6">
    <source>
        <dbReference type="EMBL" id="MZZ16126.1"/>
    </source>
</evidence>
<feature type="domain" description="HTH hxlR-type" evidence="4">
    <location>
        <begin position="11"/>
        <end position="108"/>
    </location>
</feature>
<keyword evidence="2" id="KW-0238">DNA-binding</keyword>
<dbReference type="InterPro" id="IPR036388">
    <property type="entry name" value="WH-like_DNA-bd_sf"/>
</dbReference>
<dbReference type="EMBL" id="QORE01000139">
    <property type="protein sequence ID" value="RCI75662.1"/>
    <property type="molecule type" value="Genomic_DNA"/>
</dbReference>
<evidence type="ECO:0000313" key="5">
    <source>
        <dbReference type="EMBL" id="MUI35087.1"/>
    </source>
</evidence>
<sequence length="157" mass="18212">MRWEELSEQPCSLARVLAILGDRWTLLVLRDCFLGVRRFDDFERSLGVTRHVLADRLKRLVEAEILAKVPYQERPLREEYRLTEKGMELYPAILSLVNWGDRHLAGVEGPPLEHVHKHCGQHMHGVLVCSECGEPLHARDVTVREGLFWKGRLLRRG</sequence>
<keyword evidence="1" id="KW-0805">Transcription regulation</keyword>
<dbReference type="Proteomes" id="UP001297540">
    <property type="component" value="Chromosome"/>
</dbReference>
<reference evidence="10" key="9">
    <citation type="submission" date="2023-10" db="EMBL/GenBank/DDBJ databases">
        <title>Pathogen: clinical or host-associated sample.</title>
        <authorList>
            <person name="Hergert J."/>
            <person name="Casey R."/>
            <person name="Wagner J."/>
            <person name="Young E.L."/>
            <person name="Oakeson K.F."/>
        </authorList>
    </citation>
    <scope>NUCLEOTIDE SEQUENCE</scope>
    <source>
        <strain evidence="10">2021CK-01020</strain>
    </source>
</reference>
<reference evidence="10" key="8">
    <citation type="submission" date="2023-06" db="EMBL/GenBank/DDBJ databases">
        <authorList>
            <consortium name="Clinical and Environmental Microbiology Branch: Whole genome sequencing antimicrobial resistance pathogens in the healthcare setting"/>
        </authorList>
    </citation>
    <scope>NUCLEOTIDE SEQUENCE</scope>
    <source>
        <strain evidence="10">2021CK-01020</strain>
    </source>
</reference>
<dbReference type="EMBL" id="WXZT01000025">
    <property type="protein sequence ID" value="MZZ16126.1"/>
    <property type="molecule type" value="Genomic_DNA"/>
</dbReference>
<organism evidence="9 13">
    <name type="scientific">Pseudomonas aeruginosa</name>
    <dbReference type="NCBI Taxonomy" id="287"/>
    <lineage>
        <taxon>Bacteria</taxon>
        <taxon>Pseudomonadati</taxon>
        <taxon>Pseudomonadota</taxon>
        <taxon>Gammaproteobacteria</taxon>
        <taxon>Pseudomonadales</taxon>
        <taxon>Pseudomonadaceae</taxon>
        <taxon>Pseudomonas</taxon>
    </lineage>
</organism>
<evidence type="ECO:0000256" key="3">
    <source>
        <dbReference type="ARBA" id="ARBA00023163"/>
    </source>
</evidence>
<dbReference type="Proteomes" id="UP000284767">
    <property type="component" value="Unassembled WGS sequence"/>
</dbReference>
<reference evidence="7" key="2">
    <citation type="submission" date="2017-05" db="EMBL/GenBank/DDBJ databases">
        <authorList>
            <person name="Song R."/>
            <person name="Chenine A.L."/>
            <person name="Ruprecht R.M."/>
        </authorList>
    </citation>
    <scope>NUCLEOTIDE SEQUENCE [LARGE SCALE GENOMIC DNA]</scope>
    <source>
        <strain evidence="7">S567_C10_BS</strain>
    </source>
</reference>
<reference evidence="8 12" key="4">
    <citation type="submission" date="2018-07" db="EMBL/GenBank/DDBJ databases">
        <title>Mechanisms of high-level aminoglycoside resistance among Gram-negative pathogens in Brazil.</title>
        <authorList>
            <person name="Ballaben A.S."/>
            <person name="Darini A.L.C."/>
            <person name="Doi Y."/>
        </authorList>
    </citation>
    <scope>NUCLEOTIDE SEQUENCE [LARGE SCALE GENOMIC DNA]</scope>
    <source>
        <strain evidence="8 12">B2-305</strain>
    </source>
</reference>
<reference evidence="9 13" key="3">
    <citation type="submission" date="2017-08" db="EMBL/GenBank/DDBJ databases">
        <authorList>
            <person name="Feschi L."/>
            <person name="Jeukens J."/>
            <person name="Emond-Rheault J.-G."/>
            <person name="Kukavica-Ibrulj I."/>
            <person name="Boyle B."/>
            <person name="Levesque R.C."/>
        </authorList>
    </citation>
    <scope>NUCLEOTIDE SEQUENCE [LARGE SCALE GENOMIC DNA]</scope>
    <source>
        <strain evidence="9 13">PA-W36</strain>
    </source>
</reference>
<evidence type="ECO:0000256" key="2">
    <source>
        <dbReference type="ARBA" id="ARBA00023125"/>
    </source>
</evidence>
<keyword evidence="3" id="KW-0804">Transcription</keyword>
<name>A0A069QC65_PSEAI</name>
<dbReference type="EMBL" id="NFFZ01000007">
    <property type="protein sequence ID" value="OTI61334.1"/>
    <property type="molecule type" value="Genomic_DNA"/>
</dbReference>
<evidence type="ECO:0000313" key="14">
    <source>
        <dbReference type="Proteomes" id="UP000433532"/>
    </source>
</evidence>
<dbReference type="InterPro" id="IPR036390">
    <property type="entry name" value="WH_DNA-bd_sf"/>
</dbReference>
<dbReference type="PANTHER" id="PTHR33204:SF36">
    <property type="entry name" value="TRANSCRIPTIONAL REGULATORY PROTEIN"/>
    <property type="match status" value="1"/>
</dbReference>
<dbReference type="SUPFAM" id="SSF46785">
    <property type="entry name" value="Winged helix' DNA-binding domain"/>
    <property type="match status" value="1"/>
</dbReference>
<evidence type="ECO:0000313" key="11">
    <source>
        <dbReference type="Proteomes" id="UP000194857"/>
    </source>
</evidence>
<dbReference type="EMBL" id="NSNE01000019">
    <property type="protein sequence ID" value="RPM08602.1"/>
    <property type="molecule type" value="Genomic_DNA"/>
</dbReference>
<evidence type="ECO:0000313" key="9">
    <source>
        <dbReference type="EMBL" id="RPM08602.1"/>
    </source>
</evidence>
<protein>
    <submittedName>
        <fullName evidence="10">Helix-turn-helix domain-containing protein</fullName>
    </submittedName>
    <submittedName>
        <fullName evidence="9">Transcriptional regulator</fullName>
    </submittedName>
</protein>
<gene>
    <name evidence="7" type="ORF">CAZ10_15780</name>
    <name evidence="8" type="ORF">DT376_06505</name>
    <name evidence="5" type="ORF">GNQ48_08715</name>
    <name evidence="6" type="ORF">GUL26_28055</name>
    <name evidence="9" type="ORF">IPC1295_26035</name>
    <name evidence="10" type="ORF">L4V69_03780</name>
</gene>
<dbReference type="RefSeq" id="WP_003083753.1">
    <property type="nucleotide sequence ID" value="NZ_AP014622.1"/>
</dbReference>
<reference evidence="9 13" key="5">
    <citation type="submission" date="2019-01" db="EMBL/GenBank/DDBJ databases">
        <title>The Pseudomonas aeruginosa pan-genome provides new insights on its population structure, horizontal gene transfer and pathogenicity.</title>
        <authorList>
            <person name="Freschi L."/>
            <person name="Vincent A.T."/>
            <person name="Jeukens J."/>
            <person name="Emond-Rheault J.-G."/>
            <person name="Kukavica-Ibrulj I."/>
            <person name="Dupont M.-J."/>
            <person name="Charette S.J."/>
            <person name="Boyle B."/>
            <person name="Levesque R.C."/>
        </authorList>
    </citation>
    <scope>NUCLEOTIDE SEQUENCE [LARGE SCALE GENOMIC DNA]</scope>
    <source>
        <strain evidence="9 13">PA-W36</strain>
    </source>
</reference>